<gene>
    <name evidence="2" type="ORF">D9Q81_03870</name>
</gene>
<evidence type="ECO:0000313" key="3">
    <source>
        <dbReference type="Proteomes" id="UP000278149"/>
    </source>
</evidence>
<keyword evidence="1" id="KW-1133">Transmembrane helix</keyword>
<accession>A0A3R9Q9D6</accession>
<feature type="transmembrane region" description="Helical" evidence="1">
    <location>
        <begin position="181"/>
        <end position="214"/>
    </location>
</feature>
<reference evidence="2 3" key="1">
    <citation type="submission" date="2018-10" db="EMBL/GenBank/DDBJ databases">
        <title>Co-occurring genomic capacity for anaerobic methane metabolism and dissimilatory sulfite reduction discovered in the Korarchaeota.</title>
        <authorList>
            <person name="Mckay L.J."/>
            <person name="Dlakic M."/>
            <person name="Fields M.W."/>
            <person name="Delmont T.O."/>
            <person name="Eren A.M."/>
            <person name="Jay Z.J."/>
            <person name="Klingelsmith K.B."/>
            <person name="Rusch D.B."/>
            <person name="Inskeep W.P."/>
        </authorList>
    </citation>
    <scope>NUCLEOTIDE SEQUENCE [LARGE SCALE GENOMIC DNA]</scope>
    <source>
        <strain evidence="2 3">WS</strain>
    </source>
</reference>
<evidence type="ECO:0000313" key="2">
    <source>
        <dbReference type="EMBL" id="RSN69320.1"/>
    </source>
</evidence>
<proteinExistence type="predicted"/>
<dbReference type="AlphaFoldDB" id="A0A3R9Q9D6"/>
<feature type="transmembrane region" description="Helical" evidence="1">
    <location>
        <begin position="141"/>
        <end position="161"/>
    </location>
</feature>
<evidence type="ECO:0000256" key="1">
    <source>
        <dbReference type="SAM" id="Phobius"/>
    </source>
</evidence>
<feature type="transmembrane region" description="Helical" evidence="1">
    <location>
        <begin position="72"/>
        <end position="92"/>
    </location>
</feature>
<comment type="caution">
    <text evidence="2">The sequence shown here is derived from an EMBL/GenBank/DDBJ whole genome shotgun (WGS) entry which is preliminary data.</text>
</comment>
<protein>
    <recommendedName>
        <fullName evidence="4">Yip1 domain-containing protein</fullName>
    </recommendedName>
</protein>
<organism evidence="2 3">
    <name type="scientific">Candidatus Korarchaeum cryptofilum</name>
    <dbReference type="NCBI Taxonomy" id="498846"/>
    <lineage>
        <taxon>Archaea</taxon>
        <taxon>Thermoproteota</taxon>
        <taxon>Candidatus Korarchaeia</taxon>
        <taxon>Candidatus Korarchaeales</taxon>
        <taxon>Candidatus Korarchaeaceae</taxon>
        <taxon>Candidatus Korarchaeum</taxon>
    </lineage>
</organism>
<name>A0A3R9Q9D6_9CREN</name>
<feature type="transmembrane region" description="Helical" evidence="1">
    <location>
        <begin position="38"/>
        <end position="60"/>
    </location>
</feature>
<dbReference type="Proteomes" id="UP000278149">
    <property type="component" value="Unassembled WGS sequence"/>
</dbReference>
<keyword evidence="1" id="KW-0812">Transmembrane</keyword>
<keyword evidence="1" id="KW-0472">Membrane</keyword>
<dbReference type="EMBL" id="RCOR01000019">
    <property type="protein sequence ID" value="RSN69320.1"/>
    <property type="molecule type" value="Genomic_DNA"/>
</dbReference>
<sequence>MKLSDLEDTLYRVGKLLISPREAFYVHLAGKYSLSLPISIYLILSFSLSSLLAKSIAAVLGTPRIGFLPEVILEFSGAIGVTISVSWLILYVTLIHVIARIMGHLSGSWDEALSAVAFSAVPHSFTAFSMGLAYIFSSYEFLLISLALLPLASIWSLYILIDEVSLIYDSSIGRSIFISFLGPLSFIVASILLFSITGLPGLMIPVVSMIILYYWRETR</sequence>
<evidence type="ECO:0008006" key="4">
    <source>
        <dbReference type="Google" id="ProtNLM"/>
    </source>
</evidence>
<feature type="transmembrane region" description="Helical" evidence="1">
    <location>
        <begin position="112"/>
        <end position="134"/>
    </location>
</feature>